<organism evidence="2 3">
    <name type="scientific">Spirodela intermedia</name>
    <name type="common">Intermediate duckweed</name>
    <dbReference type="NCBI Taxonomy" id="51605"/>
    <lineage>
        <taxon>Eukaryota</taxon>
        <taxon>Viridiplantae</taxon>
        <taxon>Streptophyta</taxon>
        <taxon>Embryophyta</taxon>
        <taxon>Tracheophyta</taxon>
        <taxon>Spermatophyta</taxon>
        <taxon>Magnoliopsida</taxon>
        <taxon>Liliopsida</taxon>
        <taxon>Araceae</taxon>
        <taxon>Lemnoideae</taxon>
        <taxon>Spirodela</taxon>
    </lineage>
</organism>
<keyword evidence="3" id="KW-1185">Reference proteome</keyword>
<evidence type="ECO:0000256" key="1">
    <source>
        <dbReference type="SAM" id="MobiDB-lite"/>
    </source>
</evidence>
<protein>
    <submittedName>
        <fullName evidence="2">Uncharacterized protein</fullName>
    </submittedName>
</protein>
<name>A0A7I8KPW0_SPIIN</name>
<dbReference type="EMBL" id="LR746270">
    <property type="protein sequence ID" value="CAA7399502.1"/>
    <property type="molecule type" value="Genomic_DNA"/>
</dbReference>
<sequence>MNKEYNALIRNHTWIANPSRKSSPIDRRTSRRREEDDPPGDQSPPPESILDVMKSLLLLRGLEDEAP</sequence>
<gene>
    <name evidence="2" type="ORF">SI8410_07010172</name>
</gene>
<feature type="compositionally biased region" description="Basic and acidic residues" evidence="1">
    <location>
        <begin position="23"/>
        <end position="35"/>
    </location>
</feature>
<reference evidence="2" key="1">
    <citation type="submission" date="2020-02" db="EMBL/GenBank/DDBJ databases">
        <authorList>
            <person name="Scholz U."/>
            <person name="Mascher M."/>
            <person name="Fiebig A."/>
        </authorList>
    </citation>
    <scope>NUCLEOTIDE SEQUENCE</scope>
</reference>
<dbReference type="Proteomes" id="UP000663760">
    <property type="component" value="Chromosome 7"/>
</dbReference>
<proteinExistence type="predicted"/>
<evidence type="ECO:0000313" key="2">
    <source>
        <dbReference type="EMBL" id="CAA7399502.1"/>
    </source>
</evidence>
<dbReference type="AlphaFoldDB" id="A0A7I8KPW0"/>
<feature type="region of interest" description="Disordered" evidence="1">
    <location>
        <begin position="16"/>
        <end position="49"/>
    </location>
</feature>
<evidence type="ECO:0000313" key="3">
    <source>
        <dbReference type="Proteomes" id="UP000663760"/>
    </source>
</evidence>
<accession>A0A7I8KPW0</accession>